<dbReference type="EMBL" id="QGDT01000003">
    <property type="protein sequence ID" value="PWJ59018.1"/>
    <property type="molecule type" value="Genomic_DNA"/>
</dbReference>
<evidence type="ECO:0000313" key="3">
    <source>
        <dbReference type="EMBL" id="PWJ59018.1"/>
    </source>
</evidence>
<reference evidence="3 4" key="1">
    <citation type="submission" date="2018-03" db="EMBL/GenBank/DDBJ databases">
        <title>Genomic Encyclopedia of Archaeal and Bacterial Type Strains, Phase II (KMG-II): from individual species to whole genera.</title>
        <authorList>
            <person name="Goeker M."/>
        </authorList>
    </citation>
    <scope>NUCLEOTIDE SEQUENCE [LARGE SCALE GENOMIC DNA]</scope>
    <source>
        <strain evidence="3 4">DSM 100346</strain>
    </source>
</reference>
<gene>
    <name evidence="3" type="ORF">CLV98_103391</name>
</gene>
<dbReference type="AlphaFoldDB" id="A0A316ANI1"/>
<dbReference type="Proteomes" id="UP000245880">
    <property type="component" value="Unassembled WGS sequence"/>
</dbReference>
<protein>
    <submittedName>
        <fullName evidence="3">Uncharacterized protein</fullName>
    </submittedName>
</protein>
<proteinExistence type="predicted"/>
<organism evidence="3 4">
    <name type="scientific">Dyadobacter jejuensis</name>
    <dbReference type="NCBI Taxonomy" id="1082580"/>
    <lineage>
        <taxon>Bacteria</taxon>
        <taxon>Pseudomonadati</taxon>
        <taxon>Bacteroidota</taxon>
        <taxon>Cytophagia</taxon>
        <taxon>Cytophagales</taxon>
        <taxon>Spirosomataceae</taxon>
        <taxon>Dyadobacter</taxon>
    </lineage>
</organism>
<dbReference type="OrthoDB" id="956625at2"/>
<dbReference type="RefSeq" id="WP_109673924.1">
    <property type="nucleotide sequence ID" value="NZ_QGDT01000003.1"/>
</dbReference>
<keyword evidence="2" id="KW-0732">Signal</keyword>
<accession>A0A316ANI1</accession>
<feature type="chain" id="PRO_5016233208" evidence="2">
    <location>
        <begin position="25"/>
        <end position="138"/>
    </location>
</feature>
<keyword evidence="4" id="KW-1185">Reference proteome</keyword>
<feature type="compositionally biased region" description="Polar residues" evidence="1">
    <location>
        <begin position="112"/>
        <end position="126"/>
    </location>
</feature>
<sequence>MKKQTYLAALVLGTGILLANIAMAQSQVDSGISTHNYKHPNKAAKAKVNQATTVNVATFKTIERYGKAGANKSAVSSTPKYAPQPKALVVLRSYEPTKLLLNPLQSDGHYKTQISNQKSNDTSIADSNDAAHSYPNVD</sequence>
<evidence type="ECO:0000313" key="4">
    <source>
        <dbReference type="Proteomes" id="UP000245880"/>
    </source>
</evidence>
<feature type="signal peptide" evidence="2">
    <location>
        <begin position="1"/>
        <end position="24"/>
    </location>
</feature>
<evidence type="ECO:0000256" key="2">
    <source>
        <dbReference type="SAM" id="SignalP"/>
    </source>
</evidence>
<name>A0A316ANI1_9BACT</name>
<comment type="caution">
    <text evidence="3">The sequence shown here is derived from an EMBL/GenBank/DDBJ whole genome shotgun (WGS) entry which is preliminary data.</text>
</comment>
<evidence type="ECO:0000256" key="1">
    <source>
        <dbReference type="SAM" id="MobiDB-lite"/>
    </source>
</evidence>
<feature type="region of interest" description="Disordered" evidence="1">
    <location>
        <begin position="105"/>
        <end position="138"/>
    </location>
</feature>